<dbReference type="PANTHER" id="PTHR13743">
    <property type="entry name" value="BEIGE/BEACH-RELATED"/>
    <property type="match status" value="1"/>
</dbReference>
<proteinExistence type="predicted"/>
<accession>A0AAN9R911</accession>
<reference evidence="2 3" key="1">
    <citation type="submission" date="2024-01" db="EMBL/GenBank/DDBJ databases">
        <title>The genomes of 5 underutilized Papilionoideae crops provide insights into root nodulation and disease resistanc.</title>
        <authorList>
            <person name="Jiang F."/>
        </authorList>
    </citation>
    <scope>NUCLEOTIDE SEQUENCE [LARGE SCALE GENOMIC DNA]</scope>
    <source>
        <strain evidence="2">LVBAO_FW01</strain>
        <tissue evidence="2">Leaves</tissue>
    </source>
</reference>
<dbReference type="InterPro" id="IPR050865">
    <property type="entry name" value="BEACH_Domain"/>
</dbReference>
<name>A0AAN9R911_CANGL</name>
<protein>
    <submittedName>
        <fullName evidence="2">Uncharacterized protein</fullName>
    </submittedName>
</protein>
<feature type="region of interest" description="Disordered" evidence="1">
    <location>
        <begin position="125"/>
        <end position="145"/>
    </location>
</feature>
<evidence type="ECO:0000313" key="3">
    <source>
        <dbReference type="Proteomes" id="UP001367508"/>
    </source>
</evidence>
<evidence type="ECO:0000313" key="2">
    <source>
        <dbReference type="EMBL" id="KAK7362284.1"/>
    </source>
</evidence>
<dbReference type="PANTHER" id="PTHR13743:SF157">
    <property type="entry name" value="BEACH DOMAIN-CONTAINING PROTEIN C2"/>
    <property type="match status" value="1"/>
</dbReference>
<gene>
    <name evidence="2" type="ORF">VNO77_04394</name>
</gene>
<dbReference type="EMBL" id="JAYMYQ010000001">
    <property type="protein sequence ID" value="KAK7362284.1"/>
    <property type="molecule type" value="Genomic_DNA"/>
</dbReference>
<keyword evidence="3" id="KW-1185">Reference proteome</keyword>
<organism evidence="2 3">
    <name type="scientific">Canavalia gladiata</name>
    <name type="common">Sword bean</name>
    <name type="synonym">Dolichos gladiatus</name>
    <dbReference type="NCBI Taxonomy" id="3824"/>
    <lineage>
        <taxon>Eukaryota</taxon>
        <taxon>Viridiplantae</taxon>
        <taxon>Streptophyta</taxon>
        <taxon>Embryophyta</taxon>
        <taxon>Tracheophyta</taxon>
        <taxon>Spermatophyta</taxon>
        <taxon>Magnoliopsida</taxon>
        <taxon>eudicotyledons</taxon>
        <taxon>Gunneridae</taxon>
        <taxon>Pentapetalae</taxon>
        <taxon>rosids</taxon>
        <taxon>fabids</taxon>
        <taxon>Fabales</taxon>
        <taxon>Fabaceae</taxon>
        <taxon>Papilionoideae</taxon>
        <taxon>50 kb inversion clade</taxon>
        <taxon>NPAAA clade</taxon>
        <taxon>indigoferoid/millettioid clade</taxon>
        <taxon>Phaseoleae</taxon>
        <taxon>Canavalia</taxon>
    </lineage>
</organism>
<feature type="compositionally biased region" description="Polar residues" evidence="1">
    <location>
        <begin position="125"/>
        <end position="136"/>
    </location>
</feature>
<feature type="region of interest" description="Disordered" evidence="1">
    <location>
        <begin position="211"/>
        <end position="236"/>
    </location>
</feature>
<dbReference type="Proteomes" id="UP001367508">
    <property type="component" value="Unassembled WGS sequence"/>
</dbReference>
<dbReference type="AlphaFoldDB" id="A0AAN9R911"/>
<evidence type="ECO:0000256" key="1">
    <source>
        <dbReference type="SAM" id="MobiDB-lite"/>
    </source>
</evidence>
<sequence length="403" mass="44114">MCEIYAFCFLESPVRTESRLLVHNRMMIVSCRLISDIQFRVVIDRAVEQVFESPQKDNVNAGSDTLDEQENERVHLQGHGIDSVTTITDVDQFERLLTWKISYSPGSERPFGHTNEQFASSFNFSSPVYSPGSSPQKPRHEDGKPNMSAEILHLVDSAIMGKPEGMEKLKNIVRGVEIFVSGEEMESTSFLIVDSLLATMGGVECFEKDDDNPPSVMLNSRDKNGKGTTCHNSGMHKKHRDVLNGWSVRSAVENSRKFFTVDVGINGQIRWDGTPLCHCIQYLARHSLSVSDLNRGFQVVTRTLTTIWAPRLILVMEKSISEKESSGPACTFEFDGESFGLLGPVAAAIAVAASAKSGKSSAMLTVAAASALAGEGQMGHGNPKSCPELKQACTSSKSFIRAA</sequence>
<comment type="caution">
    <text evidence="2">The sequence shown here is derived from an EMBL/GenBank/DDBJ whole genome shotgun (WGS) entry which is preliminary data.</text>
</comment>